<dbReference type="Proteomes" id="UP000037395">
    <property type="component" value="Unassembled WGS sequence"/>
</dbReference>
<feature type="domain" description="ABC3 transporter permease C-terminal" evidence="8">
    <location>
        <begin position="257"/>
        <end position="369"/>
    </location>
</feature>
<proteinExistence type="inferred from homology"/>
<dbReference type="PANTHER" id="PTHR30572">
    <property type="entry name" value="MEMBRANE COMPONENT OF TRANSPORTER-RELATED"/>
    <property type="match status" value="1"/>
</dbReference>
<gene>
    <name evidence="9" type="ORF">GCM10010502_34720</name>
    <name evidence="10" type="ORF">HS99_0015200</name>
</gene>
<evidence type="ECO:0000256" key="5">
    <source>
        <dbReference type="ARBA" id="ARBA00023136"/>
    </source>
</evidence>
<reference evidence="10 11" key="2">
    <citation type="submission" date="2014-07" db="EMBL/GenBank/DDBJ databases">
        <authorList>
            <person name="Zhang J.E."/>
            <person name="Yang H."/>
            <person name="Guo J."/>
            <person name="Deng Z."/>
            <person name="Luo H."/>
            <person name="Luo M."/>
            <person name="Zhao B."/>
        </authorList>
    </citation>
    <scope>NUCLEOTIDE SEQUENCE [LARGE SCALE GENOMIC DNA]</scope>
    <source>
        <strain evidence="10">ATCC 10762</strain>
        <strain evidence="11">ATCC 10762 / DSM 40127 / CCM 3239 / JCM 4008 / LMG 5968 / NBRC 12843 / NCIMB 8234 / A-377</strain>
    </source>
</reference>
<evidence type="ECO:0000256" key="3">
    <source>
        <dbReference type="ARBA" id="ARBA00022692"/>
    </source>
</evidence>
<keyword evidence="2" id="KW-1003">Cell membrane</keyword>
<feature type="domain" description="ABC3 transporter permease C-terminal" evidence="8">
    <location>
        <begin position="724"/>
        <end position="838"/>
    </location>
</feature>
<dbReference type="Proteomes" id="UP000610124">
    <property type="component" value="Unassembled WGS sequence"/>
</dbReference>
<evidence type="ECO:0000256" key="7">
    <source>
        <dbReference type="SAM" id="Phobius"/>
    </source>
</evidence>
<feature type="transmembrane region" description="Helical" evidence="7">
    <location>
        <begin position="302"/>
        <end position="322"/>
    </location>
</feature>
<sequence length="854" mass="86198">MLTLALASVRLRWASFVGSFVALACGVALMATSILVIAATAEVPDQARQRYSQAPVLVMADRNVDFTPATGGDPQSTPVPAQPGLPAGLLAAVAATGPTVADHTFYAQLADGPREQVGRAWSAAALGGYRLTAGTAPASDDQIVIGGGRPEQVGTRVRYVTADGPHTATVSGVTEAEAFEHAVFFTDAQAARYCPAVDVLAAFGPADAVRRAVDAAGGAAVARVLTGTERSQADPHHAEVSARLDDVQTPLGLSAAVSGGTAVFVVAGTFALSIAQRRRELALLRLIGATRRQLRALVNREALVVGVLASAAGCALGAAGAAPAGHWLVDHGMVPADFTVPVTWWGLLVAASIGLLTAIGGVLLSSVRAGLISPGEALAEADAERRSRLALAFRWVSGLLVLGGGIAALVVTARIWPDAAANAADSLGLLLSIVAGCVLLAAVLAGPAIRLLTALPALTARLRGRPAEDGGGIIWATARQSSLTAFRRTAATTTPVVLVVAFAGCLLGSIDTINRSQVSEVRRQLSAADLVVTPAGTPGLNRAVVDRVRSVPGVRALVITPTSLMTVDPTGQALVPLSAATADPAALAEVDRLPVVAGSLADLGPGSVALSRTWPGSPRVGGQVSVRLADGTPRDLRVAALLGTGAETVQAWVNGADAVTGGIGGPALATRIDLRLLPGTDPRQAAAALYGAVDGLGARLTTPADIWSNAADSTEQASWNALLMILGLAIGYAAIALANSLVMTVSDRRQELSLLRLAGATRAQVLRTVALETLMCVAAGTLLGVLGTVISVGGSWAALTHLVGPTPAAVPWTVMGVLAAVCAVIALTSAVVPAALALRGRDGQGILRGAAGAA</sequence>
<evidence type="ECO:0000256" key="6">
    <source>
        <dbReference type="ARBA" id="ARBA00038076"/>
    </source>
</evidence>
<feature type="transmembrane region" description="Helical" evidence="7">
    <location>
        <begin position="251"/>
        <end position="275"/>
    </location>
</feature>
<evidence type="ECO:0000256" key="1">
    <source>
        <dbReference type="ARBA" id="ARBA00004651"/>
    </source>
</evidence>
<feature type="transmembrane region" description="Helical" evidence="7">
    <location>
        <begin position="489"/>
        <end position="510"/>
    </location>
</feature>
<comment type="similarity">
    <text evidence="6">Belongs to the ABC-4 integral membrane protein family.</text>
</comment>
<feature type="transmembrane region" description="Helical" evidence="7">
    <location>
        <begin position="395"/>
        <end position="416"/>
    </location>
</feature>
<reference evidence="9" key="1">
    <citation type="journal article" date="2014" name="Int. J. Syst. Evol. Microbiol.">
        <title>Complete genome sequence of Corynebacterium casei LMG S-19264T (=DSM 44701T), isolated from a smear-ripened cheese.</title>
        <authorList>
            <consortium name="US DOE Joint Genome Institute (JGI-PGF)"/>
            <person name="Walter F."/>
            <person name="Albersmeier A."/>
            <person name="Kalinowski J."/>
            <person name="Ruckert C."/>
        </authorList>
    </citation>
    <scope>NUCLEOTIDE SEQUENCE</scope>
    <source>
        <strain evidence="9">JCM 4434</strain>
    </source>
</reference>
<evidence type="ECO:0000259" key="8">
    <source>
        <dbReference type="Pfam" id="PF02687"/>
    </source>
</evidence>
<dbReference type="EMBL" id="JPRF03000087">
    <property type="protein sequence ID" value="OEV32621.1"/>
    <property type="molecule type" value="Genomic_DNA"/>
</dbReference>
<comment type="caution">
    <text evidence="10">The sequence shown here is derived from an EMBL/GenBank/DDBJ whole genome shotgun (WGS) entry which is preliminary data.</text>
</comment>
<name>A0A1E7MW17_KITAU</name>
<reference evidence="9" key="5">
    <citation type="submission" date="2020-09" db="EMBL/GenBank/DDBJ databases">
        <authorList>
            <person name="Sun Q."/>
            <person name="Ohkuma M."/>
        </authorList>
    </citation>
    <scope>NUCLEOTIDE SEQUENCE</scope>
    <source>
        <strain evidence="9">JCM 4434</strain>
    </source>
</reference>
<dbReference type="InterPro" id="IPR050250">
    <property type="entry name" value="Macrolide_Exporter_MacB"/>
</dbReference>
<dbReference type="EMBL" id="BMUB01000007">
    <property type="protein sequence ID" value="GGU79859.1"/>
    <property type="molecule type" value="Genomic_DNA"/>
</dbReference>
<accession>A0A8H9HP43</accession>
<reference evidence="10" key="3">
    <citation type="submission" date="2016-08" db="EMBL/GenBank/DDBJ databases">
        <title>Sequencing, Assembly and Comparative Genomics of S. aureofaciens ATCC 10762.</title>
        <authorList>
            <person name="Gradnigo J.S."/>
            <person name="Johnson N."/>
            <person name="Somerville G.A."/>
        </authorList>
    </citation>
    <scope>NUCLEOTIDE SEQUENCE [LARGE SCALE GENOMIC DNA]</scope>
    <source>
        <strain evidence="10">ATCC 10762</strain>
    </source>
</reference>
<dbReference type="RefSeq" id="WP_046386623.1">
    <property type="nucleotide sequence ID" value="NZ_BMUB01000007.1"/>
</dbReference>
<feature type="transmembrane region" description="Helical" evidence="7">
    <location>
        <begin position="721"/>
        <end position="745"/>
    </location>
</feature>
<feature type="transmembrane region" description="Helical" evidence="7">
    <location>
        <begin position="428"/>
        <end position="453"/>
    </location>
</feature>
<feature type="transmembrane region" description="Helical" evidence="7">
    <location>
        <begin position="342"/>
        <end position="364"/>
    </location>
</feature>
<evidence type="ECO:0000256" key="4">
    <source>
        <dbReference type="ARBA" id="ARBA00022989"/>
    </source>
</evidence>
<comment type="subcellular location">
    <subcellularLocation>
        <location evidence="1">Cell membrane</location>
        <topology evidence="1">Multi-pass membrane protein</topology>
    </subcellularLocation>
</comment>
<organism evidence="10 11">
    <name type="scientific">Kitasatospora aureofaciens</name>
    <name type="common">Streptomyces aureofaciens</name>
    <dbReference type="NCBI Taxonomy" id="1894"/>
    <lineage>
        <taxon>Bacteria</taxon>
        <taxon>Bacillati</taxon>
        <taxon>Actinomycetota</taxon>
        <taxon>Actinomycetes</taxon>
        <taxon>Kitasatosporales</taxon>
        <taxon>Streptomycetaceae</taxon>
        <taxon>Kitasatospora</taxon>
    </lineage>
</organism>
<evidence type="ECO:0000313" key="9">
    <source>
        <dbReference type="EMBL" id="GGU79859.1"/>
    </source>
</evidence>
<dbReference type="PANTHER" id="PTHR30572:SF4">
    <property type="entry name" value="ABC TRANSPORTER PERMEASE YTRF"/>
    <property type="match status" value="1"/>
</dbReference>
<evidence type="ECO:0000313" key="11">
    <source>
        <dbReference type="Proteomes" id="UP000037395"/>
    </source>
</evidence>
<keyword evidence="3 7" id="KW-0812">Transmembrane</keyword>
<evidence type="ECO:0000256" key="2">
    <source>
        <dbReference type="ARBA" id="ARBA00022475"/>
    </source>
</evidence>
<protein>
    <recommendedName>
        <fullName evidence="8">ABC3 transporter permease C-terminal domain-containing protein</fullName>
    </recommendedName>
</protein>
<dbReference type="GO" id="GO:0005886">
    <property type="term" value="C:plasma membrane"/>
    <property type="evidence" value="ECO:0007669"/>
    <property type="project" value="UniProtKB-SubCell"/>
</dbReference>
<feature type="transmembrane region" description="Helical" evidence="7">
    <location>
        <begin position="812"/>
        <end position="838"/>
    </location>
</feature>
<evidence type="ECO:0000313" key="10">
    <source>
        <dbReference type="EMBL" id="OEV32621.1"/>
    </source>
</evidence>
<accession>A0A1E7MW17</accession>
<keyword evidence="11" id="KW-1185">Reference proteome</keyword>
<dbReference type="AlphaFoldDB" id="A0A1E7MW17"/>
<dbReference type="OrthoDB" id="3223244at2"/>
<dbReference type="InterPro" id="IPR003838">
    <property type="entry name" value="ABC3_permease_C"/>
</dbReference>
<dbReference type="GO" id="GO:0022857">
    <property type="term" value="F:transmembrane transporter activity"/>
    <property type="evidence" value="ECO:0007669"/>
    <property type="project" value="TreeGrafter"/>
</dbReference>
<reference evidence="11" key="4">
    <citation type="submission" date="2016-08" db="EMBL/GenBank/DDBJ databases">
        <title>Sequencing, assembly and comparative genomics of S. aureofaciens ATCC 10762.</title>
        <authorList>
            <person name="Gradnigo J.S."/>
            <person name="Johnson N."/>
            <person name="Somerville G.A."/>
        </authorList>
    </citation>
    <scope>NUCLEOTIDE SEQUENCE [LARGE SCALE GENOMIC DNA]</scope>
    <source>
        <strain evidence="11">ATCC 10762 / DSM 40127 / CCM 3239 / JCM 4008 / LMG 5968 / NBRC 12843 / NCIMB 8234 / A-377</strain>
    </source>
</reference>
<feature type="transmembrane region" description="Helical" evidence="7">
    <location>
        <begin position="765"/>
        <end position="792"/>
    </location>
</feature>
<dbReference type="Pfam" id="PF02687">
    <property type="entry name" value="FtsX"/>
    <property type="match status" value="2"/>
</dbReference>
<keyword evidence="5 7" id="KW-0472">Membrane</keyword>
<dbReference type="GeneID" id="97486536"/>
<keyword evidence="4 7" id="KW-1133">Transmembrane helix</keyword>